<accession>A0A9P5CNH1</accession>
<proteinExistence type="predicted"/>
<organism evidence="3 4">
    <name type="scientific">Cryphonectria parasitica (strain ATCC 38755 / EP155)</name>
    <dbReference type="NCBI Taxonomy" id="660469"/>
    <lineage>
        <taxon>Eukaryota</taxon>
        <taxon>Fungi</taxon>
        <taxon>Dikarya</taxon>
        <taxon>Ascomycota</taxon>
        <taxon>Pezizomycotina</taxon>
        <taxon>Sordariomycetes</taxon>
        <taxon>Sordariomycetidae</taxon>
        <taxon>Diaporthales</taxon>
        <taxon>Cryphonectriaceae</taxon>
        <taxon>Cryphonectria-Endothia species complex</taxon>
        <taxon>Cryphonectria</taxon>
    </lineage>
</organism>
<evidence type="ECO:0000256" key="1">
    <source>
        <dbReference type="SAM" id="MobiDB-lite"/>
    </source>
</evidence>
<dbReference type="OrthoDB" id="2444174at2759"/>
<protein>
    <recommendedName>
        <fullName evidence="2">Mtf2-like C-terminal domain-containing protein</fullName>
    </recommendedName>
</protein>
<feature type="region of interest" description="Disordered" evidence="1">
    <location>
        <begin position="81"/>
        <end position="106"/>
    </location>
</feature>
<feature type="domain" description="Mtf2-like C-terminal" evidence="2">
    <location>
        <begin position="227"/>
        <end position="391"/>
    </location>
</feature>
<dbReference type="InterPro" id="IPR043837">
    <property type="entry name" value="Mtf2-like_C"/>
</dbReference>
<name>A0A9P5CNH1_CRYP1</name>
<sequence length="438" mass="49822">MPTTLTPFLYQTGTLSRCARAAVLRSSFHTTSRRRKYEDDIIPFELPPDLENPTKRQGRRQDTITPTERLTFENIFKEIAQKGRKPKLPKSTPTKSQDEDSRDQTTFNVNSIMEDAASRYSKAQPSIRGLHPLSPLDATYSAAEREKALLRFPPTLRQAARMAFGMFETVETMPTVQLEGGRMQKLGSSTELDPVETVGAGSGVRSTGDQLAKTLEIEARRGEERLRIKTRMDAAKDDFELWDALEHEVFPLVHRLGIKDSPPNPAFKPRKVRRSRKKELQGATHAPLDMEVYGPIYPQLLLEGLEMLDTKFARPSPYVAHLLPRVKELGLVSYVLGVSTSFYNRLMKQLWNRYGDAQGVLNLLEEMRHAGLYFDEESKSVVHRIEMVYKSADEGAKDFFAAKLMDMPEFEPILAGRLSHWVSHIDRSIKERRLGLGF</sequence>
<comment type="caution">
    <text evidence="3">The sequence shown here is derived from an EMBL/GenBank/DDBJ whole genome shotgun (WGS) entry which is preliminary data.</text>
</comment>
<dbReference type="EMBL" id="MU032349">
    <property type="protein sequence ID" value="KAF3763910.1"/>
    <property type="molecule type" value="Genomic_DNA"/>
</dbReference>
<dbReference type="InterPro" id="IPR040009">
    <property type="entry name" value="Mtf2/C5D6.12-like"/>
</dbReference>
<evidence type="ECO:0000259" key="2">
    <source>
        <dbReference type="Pfam" id="PF19189"/>
    </source>
</evidence>
<gene>
    <name evidence="3" type="ORF">M406DRAFT_261262</name>
</gene>
<reference evidence="3" key="1">
    <citation type="journal article" date="2020" name="Phytopathology">
        <title>Genome sequence of the chestnut blight fungus Cryphonectria parasitica EP155: A fundamental resource for an archetypical invasive plant pathogen.</title>
        <authorList>
            <person name="Crouch J.A."/>
            <person name="Dawe A."/>
            <person name="Aerts A."/>
            <person name="Barry K."/>
            <person name="Churchill A.C.L."/>
            <person name="Grimwood J."/>
            <person name="Hillman B."/>
            <person name="Milgroom M.G."/>
            <person name="Pangilinan J."/>
            <person name="Smith M."/>
            <person name="Salamov A."/>
            <person name="Schmutz J."/>
            <person name="Yadav J."/>
            <person name="Grigoriev I.V."/>
            <person name="Nuss D."/>
        </authorList>
    </citation>
    <scope>NUCLEOTIDE SEQUENCE</scope>
    <source>
        <strain evidence="3">EP155</strain>
    </source>
</reference>
<dbReference type="Proteomes" id="UP000803844">
    <property type="component" value="Unassembled WGS sequence"/>
</dbReference>
<dbReference type="GeneID" id="63834555"/>
<dbReference type="PANTHER" id="PTHR39468:SF1">
    <property type="entry name" value="MTF2-LIKE C-TERMINAL DOMAIN-CONTAINING PROTEIN"/>
    <property type="match status" value="1"/>
</dbReference>
<keyword evidence="4" id="KW-1185">Reference proteome</keyword>
<dbReference type="PANTHER" id="PTHR39468">
    <property type="entry name" value="CHROMOSOME 7, WHOLE GENOME SHOTGUN SEQUENCE"/>
    <property type="match status" value="1"/>
</dbReference>
<dbReference type="Pfam" id="PF19189">
    <property type="entry name" value="Mtf2"/>
    <property type="match status" value="1"/>
</dbReference>
<dbReference type="RefSeq" id="XP_040774871.1">
    <property type="nucleotide sequence ID" value="XM_040917426.1"/>
</dbReference>
<feature type="region of interest" description="Disordered" evidence="1">
    <location>
        <begin position="44"/>
        <end position="67"/>
    </location>
</feature>
<dbReference type="GO" id="GO:0005739">
    <property type="term" value="C:mitochondrion"/>
    <property type="evidence" value="ECO:0007669"/>
    <property type="project" value="InterPro"/>
</dbReference>
<evidence type="ECO:0000313" key="4">
    <source>
        <dbReference type="Proteomes" id="UP000803844"/>
    </source>
</evidence>
<evidence type="ECO:0000313" key="3">
    <source>
        <dbReference type="EMBL" id="KAF3763910.1"/>
    </source>
</evidence>
<dbReference type="AlphaFoldDB" id="A0A9P5CNH1"/>